<organism evidence="2 3">
    <name type="scientific">Helicobacter anseris</name>
    <dbReference type="NCBI Taxonomy" id="375926"/>
    <lineage>
        <taxon>Bacteria</taxon>
        <taxon>Pseudomonadati</taxon>
        <taxon>Campylobacterota</taxon>
        <taxon>Epsilonproteobacteria</taxon>
        <taxon>Campylobacterales</taxon>
        <taxon>Helicobacteraceae</taxon>
        <taxon>Helicobacter</taxon>
    </lineage>
</organism>
<feature type="signal peptide" evidence="1">
    <location>
        <begin position="1"/>
        <end position="20"/>
    </location>
</feature>
<sequence length="453" mass="51212">MRILRQLSFFGILCSLSLQAIEYKIDGNVVSSTRIGLSNNKTTDLSKGIYPNNSFWALSSQLGISLKLLDTEHKVTLGLKGMVGGVALDTTREGASIFPSNATSGKDSMGDFTAVYMPAWGEIINAYVTYSYKDFFGFKAGRYDFMNTDWWSGHNEGAEFFIGKESLRFYTIYTHRRSSSNLEWLNHFDARNADINRFGIFVFGVDSAFEIGNQKLSLRPYLYYQPGVYVDPGFKIVHESNKDFQGEGINFKTTFLTLFAMHDKNIQNKLSGQDWGYQALYDSNAISAYNPSGYLGRTHGEGGVTLFLREDIFIDNYNVGAGIYKNFGNANDLISSYGDPTGLNTWVYTLYSTGPTWSDFFSQDALSGFVFGGGKYECWKWDLIGRYTYAPRSNENSIALLLGYDFTPNINLNLRLEWAGTYNKAGYKISQTYLKENIYTDKSMIFWYLSAKL</sequence>
<evidence type="ECO:0000313" key="2">
    <source>
        <dbReference type="EMBL" id="RDU72674.1"/>
    </source>
</evidence>
<evidence type="ECO:0008006" key="4">
    <source>
        <dbReference type="Google" id="ProtNLM"/>
    </source>
</evidence>
<dbReference type="EMBL" id="NXLX01000017">
    <property type="protein sequence ID" value="RDU72674.1"/>
    <property type="molecule type" value="Genomic_DNA"/>
</dbReference>
<evidence type="ECO:0000313" key="3">
    <source>
        <dbReference type="Proteomes" id="UP000256695"/>
    </source>
</evidence>
<comment type="caution">
    <text evidence="2">The sequence shown here is derived from an EMBL/GenBank/DDBJ whole genome shotgun (WGS) entry which is preliminary data.</text>
</comment>
<dbReference type="RefSeq" id="WP_115579432.1">
    <property type="nucleotide sequence ID" value="NZ_NXLX01000017.1"/>
</dbReference>
<reference evidence="2 3" key="1">
    <citation type="submission" date="2018-04" db="EMBL/GenBank/DDBJ databases">
        <title>Novel Campyloabacter and Helicobacter Species and Strains.</title>
        <authorList>
            <person name="Mannion A.J."/>
            <person name="Shen Z."/>
            <person name="Fox J.G."/>
        </authorList>
    </citation>
    <scope>NUCLEOTIDE SEQUENCE [LARGE SCALE GENOMIC DNA]</scope>
    <source>
        <strain evidence="2 3">MIT 04-9362</strain>
    </source>
</reference>
<protein>
    <recommendedName>
        <fullName evidence="4">Outer membrane family protein</fullName>
    </recommendedName>
</protein>
<evidence type="ECO:0000256" key="1">
    <source>
        <dbReference type="SAM" id="SignalP"/>
    </source>
</evidence>
<keyword evidence="3" id="KW-1185">Reference proteome</keyword>
<dbReference type="AlphaFoldDB" id="A0A3D8J707"/>
<gene>
    <name evidence="2" type="ORF">CQA57_06520</name>
</gene>
<proteinExistence type="predicted"/>
<accession>A0A3D8J707</accession>
<dbReference type="InterPro" id="IPR003678">
    <property type="entry name" value="Put_OMP"/>
</dbReference>
<feature type="chain" id="PRO_5017703999" description="Outer membrane family protein" evidence="1">
    <location>
        <begin position="21"/>
        <end position="453"/>
    </location>
</feature>
<keyword evidence="1" id="KW-0732">Signal</keyword>
<dbReference type="Proteomes" id="UP000256695">
    <property type="component" value="Unassembled WGS sequence"/>
</dbReference>
<name>A0A3D8J707_9HELI</name>
<dbReference type="Pfam" id="PF02521">
    <property type="entry name" value="HP_OMP_2"/>
    <property type="match status" value="1"/>
</dbReference>
<dbReference type="OrthoDB" id="5328533at2"/>